<dbReference type="AlphaFoldDB" id="A0A834X8S5"/>
<proteinExistence type="predicted"/>
<accession>A0A834X8S5</accession>
<name>A0A834X8S5_9FABA</name>
<reference evidence="1" key="1">
    <citation type="submission" date="2020-09" db="EMBL/GenBank/DDBJ databases">
        <title>Genome-Enabled Discovery of Anthraquinone Biosynthesis in Senna tora.</title>
        <authorList>
            <person name="Kang S.-H."/>
            <person name="Pandey R.P."/>
            <person name="Lee C.-M."/>
            <person name="Sim J.-S."/>
            <person name="Jeong J.-T."/>
            <person name="Choi B.-S."/>
            <person name="Jung M."/>
            <person name="Ginzburg D."/>
            <person name="Zhao K."/>
            <person name="Won S.Y."/>
            <person name="Oh T.-J."/>
            <person name="Yu Y."/>
            <person name="Kim N.-H."/>
            <person name="Lee O.R."/>
            <person name="Lee T.-H."/>
            <person name="Bashyal P."/>
            <person name="Kim T.-S."/>
            <person name="Lee W.-H."/>
            <person name="Kawkins C."/>
            <person name="Kim C.-K."/>
            <person name="Kim J.S."/>
            <person name="Ahn B.O."/>
            <person name="Rhee S.Y."/>
            <person name="Sohng J.K."/>
        </authorList>
    </citation>
    <scope>NUCLEOTIDE SEQUENCE</scope>
    <source>
        <tissue evidence="1">Leaf</tissue>
    </source>
</reference>
<evidence type="ECO:0000313" key="1">
    <source>
        <dbReference type="EMBL" id="KAF7839644.1"/>
    </source>
</evidence>
<sequence length="69" mass="7449">MSDDATCSSCTSTSRSFLLHETSRFVFFGTGGNVYSPLTLASTFDSFCPDLDNPRLRLSESPPSLPPPS</sequence>
<evidence type="ECO:0000313" key="2">
    <source>
        <dbReference type="Proteomes" id="UP000634136"/>
    </source>
</evidence>
<organism evidence="1 2">
    <name type="scientific">Senna tora</name>
    <dbReference type="NCBI Taxonomy" id="362788"/>
    <lineage>
        <taxon>Eukaryota</taxon>
        <taxon>Viridiplantae</taxon>
        <taxon>Streptophyta</taxon>
        <taxon>Embryophyta</taxon>
        <taxon>Tracheophyta</taxon>
        <taxon>Spermatophyta</taxon>
        <taxon>Magnoliopsida</taxon>
        <taxon>eudicotyledons</taxon>
        <taxon>Gunneridae</taxon>
        <taxon>Pentapetalae</taxon>
        <taxon>rosids</taxon>
        <taxon>fabids</taxon>
        <taxon>Fabales</taxon>
        <taxon>Fabaceae</taxon>
        <taxon>Caesalpinioideae</taxon>
        <taxon>Cassia clade</taxon>
        <taxon>Senna</taxon>
    </lineage>
</organism>
<protein>
    <submittedName>
        <fullName evidence="1">Uncharacterized protein</fullName>
    </submittedName>
</protein>
<dbReference type="EMBL" id="JAAIUW010000003">
    <property type="protein sequence ID" value="KAF7839644.1"/>
    <property type="molecule type" value="Genomic_DNA"/>
</dbReference>
<keyword evidence="2" id="KW-1185">Reference proteome</keyword>
<gene>
    <name evidence="1" type="ORF">G2W53_008126</name>
</gene>
<dbReference type="Proteomes" id="UP000634136">
    <property type="component" value="Unassembled WGS sequence"/>
</dbReference>
<comment type="caution">
    <text evidence="1">The sequence shown here is derived from an EMBL/GenBank/DDBJ whole genome shotgun (WGS) entry which is preliminary data.</text>
</comment>